<dbReference type="Proteomes" id="UP001182556">
    <property type="component" value="Unassembled WGS sequence"/>
</dbReference>
<dbReference type="EMBL" id="JAODAN010000012">
    <property type="protein sequence ID" value="KAK1920876.1"/>
    <property type="molecule type" value="Genomic_DNA"/>
</dbReference>
<sequence>MRMKESMNINCTHTFSDRSLARSIRTAAEDRNASRHQKPFLRRKSERSLNASKLAVLAALATLATLPTLLPRPEKLRSQEQFARVESTDTLKPAPLGQHTSAIAHSNGPITEEPGTEPGPCSPIAAVSPEGDAEGWLSKGDRRRHLQVSRPWTIPENANNPMYFEERAIEMITAHPYLSVFADSLHPNLRELGDAKRHTDCLTCKRLSQAGGEYTDEELSNLDEKFEEGTRNLMRVMLLEDHFYTGRTGSTQGRSSSGGMLSRAQRGFAWNELESMVIDPERKKEFLVKLPMGTSKDEANKVFESLFPDDIVAQVRFADVTNARTIPNASKKEYDEHRTMTEMPSGGDSQVEEFRVKRHSRKSSLCAWLTGARGKPWA</sequence>
<name>A0AAD9FMH0_PAPLA</name>
<feature type="region of interest" description="Disordered" evidence="1">
    <location>
        <begin position="91"/>
        <end position="121"/>
    </location>
</feature>
<gene>
    <name evidence="2" type="ORF">DB88DRAFT_475449</name>
</gene>
<feature type="compositionally biased region" description="Basic residues" evidence="1">
    <location>
        <begin position="34"/>
        <end position="45"/>
    </location>
</feature>
<feature type="compositionally biased region" description="Low complexity" evidence="1">
    <location>
        <begin position="108"/>
        <end position="119"/>
    </location>
</feature>
<evidence type="ECO:0000256" key="1">
    <source>
        <dbReference type="SAM" id="MobiDB-lite"/>
    </source>
</evidence>
<feature type="region of interest" description="Disordered" evidence="1">
    <location>
        <begin position="26"/>
        <end position="45"/>
    </location>
</feature>
<comment type="caution">
    <text evidence="2">The sequence shown here is derived from an EMBL/GenBank/DDBJ whole genome shotgun (WGS) entry which is preliminary data.</text>
</comment>
<dbReference type="AlphaFoldDB" id="A0AAD9FMH0"/>
<keyword evidence="3" id="KW-1185">Reference proteome</keyword>
<reference evidence="2" key="1">
    <citation type="submission" date="2023-02" db="EMBL/GenBank/DDBJ databases">
        <title>Identification and recombinant expression of a fungal hydrolase from Papiliotrema laurentii that hydrolyzes apple cutin and clears colloidal polyester polyurethane.</title>
        <authorList>
            <consortium name="DOE Joint Genome Institute"/>
            <person name="Roman V.A."/>
            <person name="Bojanowski C."/>
            <person name="Crable B.R."/>
            <person name="Wagner D.N."/>
            <person name="Hung C.S."/>
            <person name="Nadeau L.J."/>
            <person name="Schratz L."/>
            <person name="Haridas S."/>
            <person name="Pangilinan J."/>
            <person name="Lipzen A."/>
            <person name="Na H."/>
            <person name="Yan M."/>
            <person name="Ng V."/>
            <person name="Grigoriev I.V."/>
            <person name="Spatafora J.W."/>
            <person name="Barlow D."/>
            <person name="Biffinger J."/>
            <person name="Kelley-Loughnane N."/>
            <person name="Varaljay V.A."/>
            <person name="Crookes-Goodson W.J."/>
        </authorList>
    </citation>
    <scope>NUCLEOTIDE SEQUENCE</scope>
    <source>
        <strain evidence="2">5307AH</strain>
    </source>
</reference>
<protein>
    <submittedName>
        <fullName evidence="2">Uncharacterized protein</fullName>
    </submittedName>
</protein>
<evidence type="ECO:0000313" key="2">
    <source>
        <dbReference type="EMBL" id="KAK1920876.1"/>
    </source>
</evidence>
<accession>A0AAD9FMH0</accession>
<proteinExistence type="predicted"/>
<organism evidence="2 3">
    <name type="scientific">Papiliotrema laurentii</name>
    <name type="common">Cryptococcus laurentii</name>
    <dbReference type="NCBI Taxonomy" id="5418"/>
    <lineage>
        <taxon>Eukaryota</taxon>
        <taxon>Fungi</taxon>
        <taxon>Dikarya</taxon>
        <taxon>Basidiomycota</taxon>
        <taxon>Agaricomycotina</taxon>
        <taxon>Tremellomycetes</taxon>
        <taxon>Tremellales</taxon>
        <taxon>Rhynchogastremaceae</taxon>
        <taxon>Papiliotrema</taxon>
    </lineage>
</organism>
<evidence type="ECO:0000313" key="3">
    <source>
        <dbReference type="Proteomes" id="UP001182556"/>
    </source>
</evidence>